<dbReference type="EMBL" id="CAFBQD010000012">
    <property type="protein sequence ID" value="CAB5048540.1"/>
    <property type="molecule type" value="Genomic_DNA"/>
</dbReference>
<evidence type="ECO:0000313" key="13">
    <source>
        <dbReference type="EMBL" id="CAB4984606.1"/>
    </source>
</evidence>
<evidence type="ECO:0000256" key="1">
    <source>
        <dbReference type="ARBA" id="ARBA00005051"/>
    </source>
</evidence>
<dbReference type="EMBL" id="CAFAAU010000013">
    <property type="protein sequence ID" value="CAB4805381.1"/>
    <property type="molecule type" value="Genomic_DNA"/>
</dbReference>
<dbReference type="SUPFAM" id="SSF55083">
    <property type="entry name" value="6-hydroxymethyl-7,8-dihydropterin pyrophosphokinase, HPPK"/>
    <property type="match status" value="1"/>
</dbReference>
<evidence type="ECO:0000259" key="8">
    <source>
        <dbReference type="PROSITE" id="PS00794"/>
    </source>
</evidence>
<dbReference type="GO" id="GO:0005524">
    <property type="term" value="F:ATP binding"/>
    <property type="evidence" value="ECO:0007669"/>
    <property type="project" value="UniProtKB-KW"/>
</dbReference>
<dbReference type="InterPro" id="IPR000550">
    <property type="entry name" value="Hppk"/>
</dbReference>
<dbReference type="CDD" id="cd00483">
    <property type="entry name" value="HPPK"/>
    <property type="match status" value="1"/>
</dbReference>
<evidence type="ECO:0000313" key="14">
    <source>
        <dbReference type="EMBL" id="CAB5048540.1"/>
    </source>
</evidence>
<evidence type="ECO:0000313" key="11">
    <source>
        <dbReference type="EMBL" id="CAB4805381.1"/>
    </source>
</evidence>
<gene>
    <name evidence="9" type="ORF">UFOPK2627_00597</name>
    <name evidence="10" type="ORF">UFOPK2879_00603</name>
    <name evidence="11" type="ORF">UFOPK3078_00629</name>
    <name evidence="12" type="ORF">UFOPK3288_00677</name>
    <name evidence="13" type="ORF">UFOPK3990_00632</name>
    <name evidence="14" type="ORF">UFOPK4245_00658</name>
    <name evidence="15" type="ORF">UFOPK4337_00301</name>
</gene>
<protein>
    <recommendedName>
        <fullName evidence="2">2-amino-4-hydroxy-6-hydroxymethyldihydropteridine diphosphokinase</fullName>
        <ecNumber evidence="2">2.7.6.3</ecNumber>
    </recommendedName>
</protein>
<dbReference type="EC" id="2.7.6.3" evidence="2"/>
<evidence type="ECO:0000313" key="15">
    <source>
        <dbReference type="EMBL" id="CAB5054170.1"/>
    </source>
</evidence>
<dbReference type="EMBL" id="CAFBOQ010000014">
    <property type="protein sequence ID" value="CAB4984606.1"/>
    <property type="molecule type" value="Genomic_DNA"/>
</dbReference>
<evidence type="ECO:0000313" key="10">
    <source>
        <dbReference type="EMBL" id="CAB4765155.1"/>
    </source>
</evidence>
<dbReference type="PROSITE" id="PS00794">
    <property type="entry name" value="HPPK"/>
    <property type="match status" value="1"/>
</dbReference>
<dbReference type="UniPathway" id="UPA00077">
    <property type="reaction ID" value="UER00155"/>
</dbReference>
<evidence type="ECO:0000313" key="9">
    <source>
        <dbReference type="EMBL" id="CAB4702978.1"/>
    </source>
</evidence>
<dbReference type="GO" id="GO:0003848">
    <property type="term" value="F:2-amino-4-hydroxy-6-hydroxymethyldihydropteridine diphosphokinase activity"/>
    <property type="evidence" value="ECO:0007669"/>
    <property type="project" value="UniProtKB-EC"/>
</dbReference>
<dbReference type="Pfam" id="PF01288">
    <property type="entry name" value="HPPK"/>
    <property type="match status" value="1"/>
</dbReference>
<dbReference type="GO" id="GO:0016301">
    <property type="term" value="F:kinase activity"/>
    <property type="evidence" value="ECO:0007669"/>
    <property type="project" value="UniProtKB-KW"/>
</dbReference>
<organism evidence="10">
    <name type="scientific">freshwater metagenome</name>
    <dbReference type="NCBI Taxonomy" id="449393"/>
    <lineage>
        <taxon>unclassified sequences</taxon>
        <taxon>metagenomes</taxon>
        <taxon>ecological metagenomes</taxon>
    </lineage>
</organism>
<dbReference type="EMBL" id="CAFBLC010000017">
    <property type="protein sequence ID" value="CAB4854453.1"/>
    <property type="molecule type" value="Genomic_DNA"/>
</dbReference>
<keyword evidence="6" id="KW-0067">ATP-binding</keyword>
<dbReference type="GO" id="GO:0046656">
    <property type="term" value="P:folic acid biosynthetic process"/>
    <property type="evidence" value="ECO:0007669"/>
    <property type="project" value="UniProtKB-KW"/>
</dbReference>
<dbReference type="AlphaFoldDB" id="A0A6J6V1N3"/>
<keyword evidence="5" id="KW-0418">Kinase</keyword>
<keyword evidence="7" id="KW-0289">Folate biosynthesis</keyword>
<keyword evidence="3" id="KW-0808">Transferase</keyword>
<accession>A0A6J6V1N3</accession>
<proteinExistence type="predicted"/>
<dbReference type="EMBL" id="CAEZZN010000015">
    <property type="protein sequence ID" value="CAB4765155.1"/>
    <property type="molecule type" value="Genomic_DNA"/>
</dbReference>
<evidence type="ECO:0000313" key="12">
    <source>
        <dbReference type="EMBL" id="CAB4854453.1"/>
    </source>
</evidence>
<feature type="domain" description="7,8-dihydro-6-hydroxymethylpterin-pyrophosphokinase" evidence="8">
    <location>
        <begin position="85"/>
        <end position="96"/>
    </location>
</feature>
<comment type="pathway">
    <text evidence="1">Cofactor biosynthesis; tetrahydrofolate biosynthesis; 2-amino-4-hydroxy-6-hydroxymethyl-7,8-dihydropteridine diphosphate from 7,8-dihydroneopterin triphosphate: step 4/4.</text>
</comment>
<dbReference type="GO" id="GO:0046654">
    <property type="term" value="P:tetrahydrofolate biosynthetic process"/>
    <property type="evidence" value="ECO:0007669"/>
    <property type="project" value="UniProtKB-UniPathway"/>
</dbReference>
<evidence type="ECO:0000256" key="6">
    <source>
        <dbReference type="ARBA" id="ARBA00022840"/>
    </source>
</evidence>
<evidence type="ECO:0000256" key="3">
    <source>
        <dbReference type="ARBA" id="ARBA00022679"/>
    </source>
</evidence>
<evidence type="ECO:0000256" key="4">
    <source>
        <dbReference type="ARBA" id="ARBA00022741"/>
    </source>
</evidence>
<sequence length="149" mass="16479">MKAVIALGANIGEPKENLDLAIALLKEATEFLEVSSYYSTAPVGGPKQPDYLNAVCIVESDLPAVDLLALLHGIEKSMGRERIEHWGPRTIDLDLIQYGSLLSASEELQLPHPRAHERGFVLEPWHEIEPEAILITHGKISELLEQLPK</sequence>
<evidence type="ECO:0000256" key="2">
    <source>
        <dbReference type="ARBA" id="ARBA00013253"/>
    </source>
</evidence>
<dbReference type="EMBL" id="CAEZYA010000014">
    <property type="protein sequence ID" value="CAB4702978.1"/>
    <property type="molecule type" value="Genomic_DNA"/>
</dbReference>
<name>A0A6J6V1N3_9ZZZZ</name>
<keyword evidence="4" id="KW-0547">Nucleotide-binding</keyword>
<dbReference type="NCBIfam" id="TIGR01498">
    <property type="entry name" value="folK"/>
    <property type="match status" value="1"/>
</dbReference>
<reference evidence="10" key="1">
    <citation type="submission" date="2020-05" db="EMBL/GenBank/DDBJ databases">
        <authorList>
            <person name="Chiriac C."/>
            <person name="Salcher M."/>
            <person name="Ghai R."/>
            <person name="Kavagutti S V."/>
        </authorList>
    </citation>
    <scope>NUCLEOTIDE SEQUENCE</scope>
</reference>
<dbReference type="Gene3D" id="3.30.70.560">
    <property type="entry name" value="7,8-Dihydro-6-hydroxymethylpterin-pyrophosphokinase HPPK"/>
    <property type="match status" value="1"/>
</dbReference>
<dbReference type="InterPro" id="IPR035907">
    <property type="entry name" value="Hppk_sf"/>
</dbReference>
<dbReference type="PANTHER" id="PTHR43071">
    <property type="entry name" value="2-AMINO-4-HYDROXY-6-HYDROXYMETHYLDIHYDROPTERIDINE PYROPHOSPHOKINASE"/>
    <property type="match status" value="1"/>
</dbReference>
<dbReference type="EMBL" id="CAFBQM010000006">
    <property type="protein sequence ID" value="CAB5054170.1"/>
    <property type="molecule type" value="Genomic_DNA"/>
</dbReference>
<evidence type="ECO:0000256" key="7">
    <source>
        <dbReference type="ARBA" id="ARBA00022909"/>
    </source>
</evidence>
<evidence type="ECO:0000256" key="5">
    <source>
        <dbReference type="ARBA" id="ARBA00022777"/>
    </source>
</evidence>
<dbReference type="PANTHER" id="PTHR43071:SF1">
    <property type="entry name" value="2-AMINO-4-HYDROXY-6-HYDROXYMETHYLDIHYDROPTERIDINE PYROPHOSPHOKINASE"/>
    <property type="match status" value="1"/>
</dbReference>